<accession>A0A1X0S755</accession>
<dbReference type="EMBL" id="KV921301">
    <property type="protein sequence ID" value="ORE19978.1"/>
    <property type="molecule type" value="Genomic_DNA"/>
</dbReference>
<proteinExistence type="predicted"/>
<organism evidence="1 2">
    <name type="scientific">Rhizopus microsporus</name>
    <dbReference type="NCBI Taxonomy" id="58291"/>
    <lineage>
        <taxon>Eukaryota</taxon>
        <taxon>Fungi</taxon>
        <taxon>Fungi incertae sedis</taxon>
        <taxon>Mucoromycota</taxon>
        <taxon>Mucoromycotina</taxon>
        <taxon>Mucoromycetes</taxon>
        <taxon>Mucorales</taxon>
        <taxon>Mucorineae</taxon>
        <taxon>Rhizopodaceae</taxon>
        <taxon>Rhizopus</taxon>
    </lineage>
</organism>
<dbReference type="Proteomes" id="UP000242381">
    <property type="component" value="Unassembled WGS sequence"/>
</dbReference>
<reference evidence="1 2" key="1">
    <citation type="journal article" date="2016" name="Proc. Natl. Acad. Sci. U.S.A.">
        <title>Lipid metabolic changes in an early divergent fungus govern the establishment of a mutualistic symbiosis with endobacteria.</title>
        <authorList>
            <person name="Lastovetsky O.A."/>
            <person name="Gaspar M.L."/>
            <person name="Mondo S.J."/>
            <person name="LaButti K.M."/>
            <person name="Sandor L."/>
            <person name="Grigoriev I.V."/>
            <person name="Henry S.A."/>
            <person name="Pawlowska T.E."/>
        </authorList>
    </citation>
    <scope>NUCLEOTIDE SEQUENCE [LARGE SCALE GENOMIC DNA]</scope>
    <source>
        <strain evidence="1 2">ATCC 11559</strain>
    </source>
</reference>
<protein>
    <submittedName>
        <fullName evidence="1">Uncharacterized protein</fullName>
    </submittedName>
</protein>
<sequence length="320" mass="36500">MFESFYVPAITFYSCQSCSLYLVVDILFFLSFFIPIQTDNSLVVTVKNEIVFPKRIYMNTEGETSMCPILVFFKGIRTTLFIHCAITLLMEAIEAFRRSSNYDPRDCNHPVPMDVSVVNSDNDYCYMFSGLEQEPSAAKGRSYQFSRSQLHVDLGSDIGNEVQAMIMEAPALPINGAVPPSSIVKIQVVFNELADSFGTKITICLHNHGINLWFCLSRCFFDHIQLLVLHFERYYLLDKFLTANEIWSVMTSFVPIDDQAIVDTDVLCFFGASIATLWKYHWHCVFDDILWHTTAVVNSFGLEHSGFLSSSPLNRKYLPL</sequence>
<evidence type="ECO:0000313" key="1">
    <source>
        <dbReference type="EMBL" id="ORE19978.1"/>
    </source>
</evidence>
<dbReference type="VEuPathDB" id="FungiDB:BCV72DRAFT_334748"/>
<gene>
    <name evidence="1" type="ORF">BCV71DRAFT_233584</name>
</gene>
<dbReference type="AlphaFoldDB" id="A0A1X0S755"/>
<name>A0A1X0S755_RHIZD</name>
<evidence type="ECO:0000313" key="2">
    <source>
        <dbReference type="Proteomes" id="UP000242381"/>
    </source>
</evidence>